<keyword evidence="1" id="KW-1133">Transmembrane helix</keyword>
<keyword evidence="3" id="KW-1185">Reference proteome</keyword>
<feature type="transmembrane region" description="Helical" evidence="1">
    <location>
        <begin position="148"/>
        <end position="178"/>
    </location>
</feature>
<keyword evidence="1" id="KW-0812">Transmembrane</keyword>
<dbReference type="InterPro" id="IPR018650">
    <property type="entry name" value="STSV1_Orf64"/>
</dbReference>
<gene>
    <name evidence="2" type="ORF">H6G43_11930</name>
</gene>
<feature type="transmembrane region" description="Helical" evidence="1">
    <location>
        <begin position="73"/>
        <end position="93"/>
    </location>
</feature>
<organism evidence="2 3">
    <name type="scientific">Aphanizomenon flos-aquae FACHB-1249</name>
    <dbReference type="NCBI Taxonomy" id="2692889"/>
    <lineage>
        <taxon>Bacteria</taxon>
        <taxon>Bacillati</taxon>
        <taxon>Cyanobacteriota</taxon>
        <taxon>Cyanophyceae</taxon>
        <taxon>Nostocales</taxon>
        <taxon>Aphanizomenonaceae</taxon>
        <taxon>Aphanizomenon</taxon>
    </lineage>
</organism>
<feature type="transmembrane region" description="Helical" evidence="1">
    <location>
        <begin position="300"/>
        <end position="322"/>
    </location>
</feature>
<sequence length="448" mass="51128">MIGISALILFISSIIRHELFNSSGDLAFFDQTVYLVSQGKPPISSVLGFHILADHAAWILYPIALLYKIYPHVYWLFAVQSIALSLGAFPTYLLAIQAGLKENQAIAIVIVYLLYPVLYNSNLCDFHPDTIAVPAILTAVLAARKGKLIWFCISVLIVLGCKAVLSLTVVAMGVWLLFFEKRRLYGVIAIISGIAWFLIANKIIIPFFGSEATLVNRHFYRYSYLGKSFSETLQIVLSQPQIVFGHIFTLINLEYLFFLLAPIIWGLIPKYMTSLIGAIPCIALNILADHASQKNVILHYSLPTIPFLILALIASIAANKAWIKQGRIIILWSLFWFLFLGKWGFFMSKYLNFVDNWQATRQAISLIKTQDSVLTTDVITPHLTHRQEINFKYSINELNKFHYILLNTRHPGWGGTRKDYHNLRNELKKRSDFNLQYQRDDVYLFVQE</sequence>
<proteinExistence type="predicted"/>
<dbReference type="EMBL" id="JACJTM010000023">
    <property type="protein sequence ID" value="MBD2685910.1"/>
    <property type="molecule type" value="Genomic_DNA"/>
</dbReference>
<comment type="caution">
    <text evidence="2">The sequence shown here is derived from an EMBL/GenBank/DDBJ whole genome shotgun (WGS) entry which is preliminary data.</text>
</comment>
<dbReference type="Proteomes" id="UP000660270">
    <property type="component" value="Unassembled WGS sequence"/>
</dbReference>
<evidence type="ECO:0000256" key="1">
    <source>
        <dbReference type="SAM" id="Phobius"/>
    </source>
</evidence>
<dbReference type="Pfam" id="PF09852">
    <property type="entry name" value="DUF2079"/>
    <property type="match status" value="1"/>
</dbReference>
<feature type="transmembrane region" description="Helical" evidence="1">
    <location>
        <begin position="271"/>
        <end position="288"/>
    </location>
</feature>
<accession>A0ABR8IT52</accession>
<feature type="transmembrane region" description="Helical" evidence="1">
    <location>
        <begin position="328"/>
        <end position="346"/>
    </location>
</feature>
<evidence type="ECO:0000313" key="2">
    <source>
        <dbReference type="EMBL" id="MBD2685910.1"/>
    </source>
</evidence>
<feature type="transmembrane region" description="Helical" evidence="1">
    <location>
        <begin position="105"/>
        <end position="127"/>
    </location>
</feature>
<feature type="transmembrane region" description="Helical" evidence="1">
    <location>
        <begin position="243"/>
        <end position="265"/>
    </location>
</feature>
<reference evidence="2 3" key="1">
    <citation type="journal article" date="2020" name="ISME J.">
        <title>Comparative genomics reveals insights into cyanobacterial evolution and habitat adaptation.</title>
        <authorList>
            <person name="Chen M.Y."/>
            <person name="Teng W.K."/>
            <person name="Zhao L."/>
            <person name="Hu C.X."/>
            <person name="Zhou Y.K."/>
            <person name="Han B.P."/>
            <person name="Song L.R."/>
            <person name="Shu W.S."/>
        </authorList>
    </citation>
    <scope>NUCLEOTIDE SEQUENCE [LARGE SCALE GENOMIC DNA]</scope>
    <source>
        <strain evidence="2 3">FACHB-1249</strain>
    </source>
</reference>
<feature type="transmembrane region" description="Helical" evidence="1">
    <location>
        <begin position="43"/>
        <end position="61"/>
    </location>
</feature>
<protein>
    <submittedName>
        <fullName evidence="2">DUF2079 domain-containing protein</fullName>
    </submittedName>
</protein>
<evidence type="ECO:0000313" key="3">
    <source>
        <dbReference type="Proteomes" id="UP000660270"/>
    </source>
</evidence>
<name>A0ABR8IT52_APHFL</name>
<keyword evidence="1" id="KW-0472">Membrane</keyword>
<feature type="transmembrane region" description="Helical" evidence="1">
    <location>
        <begin position="184"/>
        <end position="208"/>
    </location>
</feature>